<name>A0A015L4F1_RHIIW</name>
<dbReference type="PROSITE" id="PS50011">
    <property type="entry name" value="PROTEIN_KINASE_DOM"/>
    <property type="match status" value="1"/>
</dbReference>
<gene>
    <name evidence="2" type="ORF">RirG_049510</name>
</gene>
<dbReference type="OrthoDB" id="4062651at2759"/>
<accession>A0A015L4F1</accession>
<dbReference type="Pfam" id="PF00069">
    <property type="entry name" value="Pkinase"/>
    <property type="match status" value="1"/>
</dbReference>
<keyword evidence="2" id="KW-0808">Transferase</keyword>
<dbReference type="GO" id="GO:0005524">
    <property type="term" value="F:ATP binding"/>
    <property type="evidence" value="ECO:0007669"/>
    <property type="project" value="InterPro"/>
</dbReference>
<dbReference type="Proteomes" id="UP000022910">
    <property type="component" value="Unassembled WGS sequence"/>
</dbReference>
<comment type="caution">
    <text evidence="2">The sequence shown here is derived from an EMBL/GenBank/DDBJ whole genome shotgun (WGS) entry which is preliminary data.</text>
</comment>
<dbReference type="SUPFAM" id="SSF56112">
    <property type="entry name" value="Protein kinase-like (PK-like)"/>
    <property type="match status" value="1"/>
</dbReference>
<evidence type="ECO:0000313" key="3">
    <source>
        <dbReference type="Proteomes" id="UP000022910"/>
    </source>
</evidence>
<dbReference type="InterPro" id="IPR011009">
    <property type="entry name" value="Kinase-like_dom_sf"/>
</dbReference>
<keyword evidence="3" id="KW-1185">Reference proteome</keyword>
<evidence type="ECO:0000259" key="1">
    <source>
        <dbReference type="PROSITE" id="PS50011"/>
    </source>
</evidence>
<organism evidence="2 3">
    <name type="scientific">Rhizophagus irregularis (strain DAOM 197198w)</name>
    <name type="common">Glomus intraradices</name>
    <dbReference type="NCBI Taxonomy" id="1432141"/>
    <lineage>
        <taxon>Eukaryota</taxon>
        <taxon>Fungi</taxon>
        <taxon>Fungi incertae sedis</taxon>
        <taxon>Mucoromycota</taxon>
        <taxon>Glomeromycotina</taxon>
        <taxon>Glomeromycetes</taxon>
        <taxon>Glomerales</taxon>
        <taxon>Glomeraceae</taxon>
        <taxon>Rhizophagus</taxon>
    </lineage>
</organism>
<dbReference type="InterPro" id="IPR000719">
    <property type="entry name" value="Prot_kinase_dom"/>
</dbReference>
<dbReference type="AlphaFoldDB" id="A0A015L4F1"/>
<dbReference type="GO" id="GO:0004674">
    <property type="term" value="F:protein serine/threonine kinase activity"/>
    <property type="evidence" value="ECO:0007669"/>
    <property type="project" value="TreeGrafter"/>
</dbReference>
<dbReference type="EMBL" id="JEMT01012788">
    <property type="protein sequence ID" value="EXX74614.1"/>
    <property type="molecule type" value="Genomic_DNA"/>
</dbReference>
<proteinExistence type="predicted"/>
<dbReference type="InterPro" id="IPR051681">
    <property type="entry name" value="Ser/Thr_Kinases-Pseudokinases"/>
</dbReference>
<dbReference type="HOGENOM" id="CLU_000288_7_34_1"/>
<dbReference type="PANTHER" id="PTHR44329">
    <property type="entry name" value="SERINE/THREONINE-PROTEIN KINASE TNNI3K-RELATED"/>
    <property type="match status" value="1"/>
</dbReference>
<feature type="domain" description="Protein kinase" evidence="1">
    <location>
        <begin position="79"/>
        <end position="358"/>
    </location>
</feature>
<keyword evidence="2" id="KW-0418">Kinase</keyword>
<protein>
    <submittedName>
        <fullName evidence="2">Polo kinase CDC5</fullName>
    </submittedName>
</protein>
<sequence length="432" mass="50203">MDTVTKFNNLAVNDNQNNCSYCNKSFTENLWCKECDPRRIMKGWTSGNDDIDKFIKDTIYNARQNIDDIFLEWIPYNRFIDIRQIGEGGFAEIYSAIWVDSNSSYYKDNEGWKKLDSKPKKVALRKLKRSQNISAEYLNEIKILWNLYKFGRSQHMHFLDFYGMTKDPETEEYIMIIKFANKGNLRSILSNNFKNLLWNDKISLLCDLLENIKNLHKLGIFHKDLHSGNILQDNFATYVTDFGLSGPANEQKSNDKICGVLPYIAPEILYGGPYTLSSDIYSIGVIMAELSSGKPPFHKREHDQSLALQICTGLRPDFGKGTPVIYKELSLICMYSNPNQRPTAEELYSIISFWHKSMNGYYYKGYQEKEEYGYKRKEIEFIFKEADKEIPNILTSYEKELDAIYTSRLLTFDLTSALNSSIITSYLDEEDN</sequence>
<evidence type="ECO:0000313" key="2">
    <source>
        <dbReference type="EMBL" id="EXX74614.1"/>
    </source>
</evidence>
<dbReference type="Gene3D" id="1.10.510.10">
    <property type="entry name" value="Transferase(Phosphotransferase) domain 1"/>
    <property type="match status" value="1"/>
</dbReference>
<reference evidence="2 3" key="1">
    <citation type="submission" date="2014-02" db="EMBL/GenBank/DDBJ databases">
        <title>Single nucleus genome sequencing reveals high similarity among nuclei of an endomycorrhizal fungus.</title>
        <authorList>
            <person name="Lin K."/>
            <person name="Geurts R."/>
            <person name="Zhang Z."/>
            <person name="Limpens E."/>
            <person name="Saunders D.G."/>
            <person name="Mu D."/>
            <person name="Pang E."/>
            <person name="Cao H."/>
            <person name="Cha H."/>
            <person name="Lin T."/>
            <person name="Zhou Q."/>
            <person name="Shang Y."/>
            <person name="Li Y."/>
            <person name="Ivanov S."/>
            <person name="Sharma T."/>
            <person name="Velzen R.V."/>
            <person name="Ruijter N.D."/>
            <person name="Aanen D.K."/>
            <person name="Win J."/>
            <person name="Kamoun S."/>
            <person name="Bisseling T."/>
            <person name="Huang S."/>
        </authorList>
    </citation>
    <scope>NUCLEOTIDE SEQUENCE [LARGE SCALE GENOMIC DNA]</scope>
    <source>
        <strain evidence="3">DAOM197198w</strain>
    </source>
</reference>